<dbReference type="Pfam" id="PF00076">
    <property type="entry name" value="RRM_1"/>
    <property type="match status" value="1"/>
</dbReference>
<dbReference type="VEuPathDB" id="CryptoDB:cand_005070"/>
<dbReference type="InterPro" id="IPR035979">
    <property type="entry name" value="RBD_domain_sf"/>
</dbReference>
<keyword evidence="1" id="KW-0694">RNA-binding</keyword>
<sequence length="510" mass="59637">MRQDEYSSEGSCGSYILRKCNVMKWNVILRGIPKEYESTLEHILSNLSVSLEFSLPSSVIFEYELCIINGNVRIAIITFPSRSSTRYFLKKGCNNSGYLILDKNPNNLSITPSCLADLYVTCEPSIMIKPFQSLVSMNMATQYWLIRGISHSIEEEHLWQILRRNRYGSYLRRIHYIKDESKKTKGFCFVQFSSPLTSLRALRWLKKHSNLNNITDNKNNSFPFFIGTSQIYVLLEITKEFESFEPKSVNSLWNIVNSDNTKISDLKREIWSNYMKFWTKTYNSYLSVNSSSEYNQIRTSEVIEIWKDLSSTIFCEDFNFIYINKSISWNWRSRIFIDITNRTCYEYDSEYGALILILNQTQPFTIYNEKSEDEKDGLDTLAPKIELIFKDNRELIASVLANTQSQLHSNSIKMQHNKSKSESMNKGIKDFFAIDEDYKEAIKDNINNIDNKLDILDNSSSKIKQNEKCTDTLESEIDRICFVCCRIFKNFKDKVNHEQYSSIHKYNLGT</sequence>
<dbReference type="GeneID" id="92364692"/>
<accession>A0A1J4MJK1</accession>
<evidence type="ECO:0000256" key="1">
    <source>
        <dbReference type="PROSITE-ProRule" id="PRU00176"/>
    </source>
</evidence>
<evidence type="ECO:0000313" key="4">
    <source>
        <dbReference type="Proteomes" id="UP000186804"/>
    </source>
</evidence>
<evidence type="ECO:0000259" key="2">
    <source>
        <dbReference type="PROSITE" id="PS50102"/>
    </source>
</evidence>
<dbReference type="SUPFAM" id="SSF54928">
    <property type="entry name" value="RNA-binding domain, RBD"/>
    <property type="match status" value="1"/>
</dbReference>
<name>A0A1J4MJK1_9CRYT</name>
<dbReference type="PROSITE" id="PS50102">
    <property type="entry name" value="RRM"/>
    <property type="match status" value="1"/>
</dbReference>
<organism evidence="3 4">
    <name type="scientific">Cryptosporidium andersoni</name>
    <dbReference type="NCBI Taxonomy" id="117008"/>
    <lineage>
        <taxon>Eukaryota</taxon>
        <taxon>Sar</taxon>
        <taxon>Alveolata</taxon>
        <taxon>Apicomplexa</taxon>
        <taxon>Conoidasida</taxon>
        <taxon>Coccidia</taxon>
        <taxon>Eucoccidiorida</taxon>
        <taxon>Eimeriorina</taxon>
        <taxon>Cryptosporidiidae</taxon>
        <taxon>Cryptosporidium</taxon>
    </lineage>
</organism>
<dbReference type="AlphaFoldDB" id="A0A1J4MJK1"/>
<evidence type="ECO:0000313" key="3">
    <source>
        <dbReference type="EMBL" id="OII74408.1"/>
    </source>
</evidence>
<dbReference type="EMBL" id="LRBS01000096">
    <property type="protein sequence ID" value="OII74408.1"/>
    <property type="molecule type" value="Genomic_DNA"/>
</dbReference>
<dbReference type="GO" id="GO:0003723">
    <property type="term" value="F:RNA binding"/>
    <property type="evidence" value="ECO:0007669"/>
    <property type="project" value="UniProtKB-UniRule"/>
</dbReference>
<gene>
    <name evidence="3" type="ORF">cand_005070</name>
</gene>
<keyword evidence="4" id="KW-1185">Reference proteome</keyword>
<dbReference type="OrthoDB" id="340638at2759"/>
<dbReference type="InterPro" id="IPR012677">
    <property type="entry name" value="Nucleotide-bd_a/b_plait_sf"/>
</dbReference>
<dbReference type="Proteomes" id="UP000186804">
    <property type="component" value="Unassembled WGS sequence"/>
</dbReference>
<proteinExistence type="predicted"/>
<feature type="domain" description="RRM" evidence="2">
    <location>
        <begin position="142"/>
        <end position="213"/>
    </location>
</feature>
<comment type="caution">
    <text evidence="3">The sequence shown here is derived from an EMBL/GenBank/DDBJ whole genome shotgun (WGS) entry which is preliminary data.</text>
</comment>
<protein>
    <recommendedName>
        <fullName evidence="2">RRM domain-containing protein</fullName>
    </recommendedName>
</protein>
<dbReference type="CDD" id="cd00590">
    <property type="entry name" value="RRM_SF"/>
    <property type="match status" value="1"/>
</dbReference>
<dbReference type="Gene3D" id="3.30.70.330">
    <property type="match status" value="1"/>
</dbReference>
<reference evidence="3 4" key="1">
    <citation type="submission" date="2016-10" db="EMBL/GenBank/DDBJ databases">
        <title>Reductive evolution of mitochondrial metabolism and differential evolution of invasion-related proteins in Cryptosporidium.</title>
        <authorList>
            <person name="Liu S."/>
            <person name="Roellig D.M."/>
            <person name="Guo Y."/>
            <person name="Li N."/>
            <person name="Frace M.A."/>
            <person name="Tang K."/>
            <person name="Zhang L."/>
            <person name="Feng Y."/>
            <person name="Xiao L."/>
        </authorList>
    </citation>
    <scope>NUCLEOTIDE SEQUENCE [LARGE SCALE GENOMIC DNA]</scope>
    <source>
        <strain evidence="3">30847</strain>
    </source>
</reference>
<dbReference type="InterPro" id="IPR000504">
    <property type="entry name" value="RRM_dom"/>
</dbReference>
<dbReference type="RefSeq" id="XP_067067275.1">
    <property type="nucleotide sequence ID" value="XM_067210749.1"/>
</dbReference>